<dbReference type="OrthoDB" id="44789at2759"/>
<reference evidence="4 5" key="1">
    <citation type="submission" date="2014-04" db="EMBL/GenBank/DDBJ databases">
        <authorList>
            <consortium name="DOE Joint Genome Institute"/>
            <person name="Kuo A."/>
            <person name="Girlanda M."/>
            <person name="Perotto S."/>
            <person name="Kohler A."/>
            <person name="Nagy L.G."/>
            <person name="Floudas D."/>
            <person name="Copeland A."/>
            <person name="Barry K.W."/>
            <person name="Cichocki N."/>
            <person name="Veneault-Fourrey C."/>
            <person name="LaButti K."/>
            <person name="Lindquist E.A."/>
            <person name="Lipzen A."/>
            <person name="Lundell T."/>
            <person name="Morin E."/>
            <person name="Murat C."/>
            <person name="Sun H."/>
            <person name="Tunlid A."/>
            <person name="Henrissat B."/>
            <person name="Grigoriev I.V."/>
            <person name="Hibbett D.S."/>
            <person name="Martin F."/>
            <person name="Nordberg H.P."/>
            <person name="Cantor M.N."/>
            <person name="Hua S.X."/>
        </authorList>
    </citation>
    <scope>NUCLEOTIDE SEQUENCE [LARGE SCALE GENOMIC DNA]</scope>
    <source>
        <strain evidence="4 5">MUT 4182</strain>
    </source>
</reference>
<accession>A0A0C3KWP7</accession>
<keyword evidence="1" id="KW-0406">Ion transport</keyword>
<evidence type="ECO:0000256" key="1">
    <source>
        <dbReference type="ARBA" id="ARBA00023065"/>
    </source>
</evidence>
<dbReference type="GO" id="GO:0005247">
    <property type="term" value="F:voltage-gated chloride channel activity"/>
    <property type="evidence" value="ECO:0007669"/>
    <property type="project" value="TreeGrafter"/>
</dbReference>
<evidence type="ECO:0000313" key="5">
    <source>
        <dbReference type="Proteomes" id="UP000054248"/>
    </source>
</evidence>
<reference evidence="5" key="2">
    <citation type="submission" date="2015-01" db="EMBL/GenBank/DDBJ databases">
        <title>Evolutionary Origins and Diversification of the Mycorrhizal Mutualists.</title>
        <authorList>
            <consortium name="DOE Joint Genome Institute"/>
            <consortium name="Mycorrhizal Genomics Consortium"/>
            <person name="Kohler A."/>
            <person name="Kuo A."/>
            <person name="Nagy L.G."/>
            <person name="Floudas D."/>
            <person name="Copeland A."/>
            <person name="Barry K.W."/>
            <person name="Cichocki N."/>
            <person name="Veneault-Fourrey C."/>
            <person name="LaButti K."/>
            <person name="Lindquist E.A."/>
            <person name="Lipzen A."/>
            <person name="Lundell T."/>
            <person name="Morin E."/>
            <person name="Murat C."/>
            <person name="Riley R."/>
            <person name="Ohm R."/>
            <person name="Sun H."/>
            <person name="Tunlid A."/>
            <person name="Henrissat B."/>
            <person name="Grigoriev I.V."/>
            <person name="Hibbett D.S."/>
            <person name="Martin F."/>
        </authorList>
    </citation>
    <scope>NUCLEOTIDE SEQUENCE [LARGE SCALE GENOMIC DNA]</scope>
    <source>
        <strain evidence="5">MUT 4182</strain>
    </source>
</reference>
<proteinExistence type="predicted"/>
<keyword evidence="5" id="KW-1185">Reference proteome</keyword>
<feature type="transmembrane region" description="Helical" evidence="3">
    <location>
        <begin position="120"/>
        <end position="145"/>
    </location>
</feature>
<dbReference type="HOGENOM" id="CLU_078037_0_0_1"/>
<sequence length="257" mass="28143">MAATSGRALIDDSPWANWDSGTQNATTGITRNGARSPDAWVRVDTDNSATRQGGHYHDGSVEEELQLWNNTSPQNIREYKQGSTIDWMHEESAERTRKQLLRSQMGLRGVLLPILDSWRMWAVLILTGLSIGYTGGMLDLLVAWLSDLRTGRCMSGLTYNQSTCCNGLDPGEVCYEWVTWGAYFGVTSIAGQSVLQSIVYIGLAVCFAGTAAFLVQSYAPYAFHTGIPEIKAILGGLVLDEFLSPWTLLIKALGLAL</sequence>
<dbReference type="InterPro" id="IPR014743">
    <property type="entry name" value="Cl-channel_core"/>
</dbReference>
<keyword evidence="3" id="KW-1133">Transmembrane helix</keyword>
<dbReference type="AlphaFoldDB" id="A0A0C3KWP7"/>
<dbReference type="Proteomes" id="UP000054248">
    <property type="component" value="Unassembled WGS sequence"/>
</dbReference>
<name>A0A0C3KWP7_9AGAM</name>
<evidence type="ECO:0000256" key="3">
    <source>
        <dbReference type="SAM" id="Phobius"/>
    </source>
</evidence>
<protein>
    <submittedName>
        <fullName evidence="4">Uncharacterized protein</fullName>
    </submittedName>
</protein>
<dbReference type="PANTHER" id="PTHR45711">
    <property type="entry name" value="CHLORIDE CHANNEL PROTEIN"/>
    <property type="match status" value="1"/>
</dbReference>
<dbReference type="STRING" id="1051891.A0A0C3KWP7"/>
<evidence type="ECO:0000256" key="2">
    <source>
        <dbReference type="SAM" id="MobiDB-lite"/>
    </source>
</evidence>
<keyword evidence="1" id="KW-0813">Transport</keyword>
<dbReference type="GO" id="GO:0005794">
    <property type="term" value="C:Golgi apparatus"/>
    <property type="evidence" value="ECO:0007669"/>
    <property type="project" value="TreeGrafter"/>
</dbReference>
<organism evidence="4 5">
    <name type="scientific">Tulasnella calospora MUT 4182</name>
    <dbReference type="NCBI Taxonomy" id="1051891"/>
    <lineage>
        <taxon>Eukaryota</taxon>
        <taxon>Fungi</taxon>
        <taxon>Dikarya</taxon>
        <taxon>Basidiomycota</taxon>
        <taxon>Agaricomycotina</taxon>
        <taxon>Agaricomycetes</taxon>
        <taxon>Cantharellales</taxon>
        <taxon>Tulasnellaceae</taxon>
        <taxon>Tulasnella</taxon>
    </lineage>
</organism>
<feature type="transmembrane region" description="Helical" evidence="3">
    <location>
        <begin position="198"/>
        <end position="219"/>
    </location>
</feature>
<gene>
    <name evidence="4" type="ORF">M407DRAFT_24790</name>
</gene>
<feature type="non-terminal residue" evidence="4">
    <location>
        <position position="257"/>
    </location>
</feature>
<dbReference type="GO" id="GO:0005769">
    <property type="term" value="C:early endosome"/>
    <property type="evidence" value="ECO:0007669"/>
    <property type="project" value="TreeGrafter"/>
</dbReference>
<dbReference type="GO" id="GO:0005886">
    <property type="term" value="C:plasma membrane"/>
    <property type="evidence" value="ECO:0007669"/>
    <property type="project" value="TreeGrafter"/>
</dbReference>
<dbReference type="SUPFAM" id="SSF81340">
    <property type="entry name" value="Clc chloride channel"/>
    <property type="match status" value="1"/>
</dbReference>
<dbReference type="PANTHER" id="PTHR45711:SF6">
    <property type="entry name" value="CHLORIDE CHANNEL PROTEIN"/>
    <property type="match status" value="1"/>
</dbReference>
<keyword evidence="3" id="KW-0472">Membrane</keyword>
<dbReference type="EMBL" id="KN823034">
    <property type="protein sequence ID" value="KIO25833.1"/>
    <property type="molecule type" value="Genomic_DNA"/>
</dbReference>
<feature type="region of interest" description="Disordered" evidence="2">
    <location>
        <begin position="1"/>
        <end position="36"/>
    </location>
</feature>
<feature type="compositionally biased region" description="Polar residues" evidence="2">
    <location>
        <begin position="19"/>
        <end position="30"/>
    </location>
</feature>
<keyword evidence="3" id="KW-0812">Transmembrane</keyword>
<evidence type="ECO:0000313" key="4">
    <source>
        <dbReference type="EMBL" id="KIO25833.1"/>
    </source>
</evidence>
<dbReference type="Gene3D" id="1.10.3080.10">
    <property type="entry name" value="Clc chloride channel"/>
    <property type="match status" value="1"/>
</dbReference>